<dbReference type="InterPro" id="IPR051207">
    <property type="entry name" value="ComplexI_NDUFA9_subunit"/>
</dbReference>
<comment type="caution">
    <text evidence="1">The sequence shown here is derived from an EMBL/GenBank/DDBJ whole genome shotgun (WGS) entry which is preliminary data.</text>
</comment>
<dbReference type="AlphaFoldDB" id="A0A6N4E3M2"/>
<reference evidence="1 2" key="1">
    <citation type="submission" date="2018-01" db="EMBL/GenBank/DDBJ databases">
        <title>Novel co-symbiosis in the lucinid bivalve Phacoides pectinatus.</title>
        <authorList>
            <person name="Lim S.J."/>
            <person name="Davis B.G."/>
            <person name="Gill D.E."/>
            <person name="Engel A.S."/>
            <person name="Anderson L.C."/>
            <person name="Campbell B.J."/>
        </authorList>
    </citation>
    <scope>NUCLEOTIDE SEQUENCE [LARGE SCALE GENOMIC DNA]</scope>
    <source>
        <strain evidence="1">N3_P5</strain>
    </source>
</reference>
<accession>A0A6N4E3M2</accession>
<proteinExistence type="predicted"/>
<dbReference type="InterPro" id="IPR036291">
    <property type="entry name" value="NAD(P)-bd_dom_sf"/>
</dbReference>
<organism evidence="1 2">
    <name type="scientific">Candidatus Sedimenticola endophacoides</name>
    <dbReference type="NCBI Taxonomy" id="2548426"/>
    <lineage>
        <taxon>Bacteria</taxon>
        <taxon>Pseudomonadati</taxon>
        <taxon>Pseudomonadota</taxon>
        <taxon>Gammaproteobacteria</taxon>
        <taxon>Chromatiales</taxon>
        <taxon>Sedimenticolaceae</taxon>
        <taxon>Sedimenticola</taxon>
    </lineage>
</organism>
<dbReference type="GO" id="GO:0044877">
    <property type="term" value="F:protein-containing complex binding"/>
    <property type="evidence" value="ECO:0007669"/>
    <property type="project" value="TreeGrafter"/>
</dbReference>
<evidence type="ECO:0000313" key="2">
    <source>
        <dbReference type="Proteomes" id="UP000250928"/>
    </source>
</evidence>
<dbReference type="Proteomes" id="UP000250928">
    <property type="component" value="Unassembled WGS sequence"/>
</dbReference>
<dbReference type="Gene3D" id="3.40.50.720">
    <property type="entry name" value="NAD(P)-binding Rossmann-like Domain"/>
    <property type="match status" value="1"/>
</dbReference>
<name>A0A6N4E3M2_9GAMM</name>
<dbReference type="PANTHER" id="PTHR12126">
    <property type="entry name" value="NADH-UBIQUINONE OXIDOREDUCTASE 39 KDA SUBUNIT-RELATED"/>
    <property type="match status" value="1"/>
</dbReference>
<dbReference type="PANTHER" id="PTHR12126:SF11">
    <property type="entry name" value="NADH DEHYDROGENASE [UBIQUINONE] 1 ALPHA SUBCOMPLEX SUBUNIT 9, MITOCHONDRIAL"/>
    <property type="match status" value="1"/>
</dbReference>
<protein>
    <submittedName>
        <fullName evidence="1">Uncharacterized protein</fullName>
    </submittedName>
</protein>
<sequence>MTSFRPSVIFGEEDSFFNRFAALLRLPGPFPLACPEARFAPVFVGDVARAFVAALDDPATWGRHYELCGPRAFTLRQLLEYTAACGGRRKWIIGLGPGLSALQARLLGLLPGKPMSHDNYLSLQVPSVCSEDGLGQLGVEATDMEAVVPYFLGERSQRRHYYQLLKRRRALPTVDTPARGGDPG</sequence>
<dbReference type="SUPFAM" id="SSF51735">
    <property type="entry name" value="NAD(P)-binding Rossmann-fold domains"/>
    <property type="match status" value="1"/>
</dbReference>
<dbReference type="EMBL" id="PQCO01000040">
    <property type="protein sequence ID" value="PUE05724.1"/>
    <property type="molecule type" value="Genomic_DNA"/>
</dbReference>
<gene>
    <name evidence="1" type="ORF">C3L24_00470</name>
</gene>
<evidence type="ECO:0000313" key="1">
    <source>
        <dbReference type="EMBL" id="PUE05724.1"/>
    </source>
</evidence>